<keyword evidence="3" id="KW-1185">Reference proteome</keyword>
<dbReference type="SUPFAM" id="SSF51261">
    <property type="entry name" value="Duplicated hybrid motif"/>
    <property type="match status" value="2"/>
</dbReference>
<evidence type="ECO:0000313" key="2">
    <source>
        <dbReference type="EMBL" id="TEA26309.1"/>
    </source>
</evidence>
<dbReference type="AlphaFoldDB" id="A0AB94IAA2"/>
<evidence type="ECO:0000313" key="3">
    <source>
        <dbReference type="Proteomes" id="UP000506160"/>
    </source>
</evidence>
<dbReference type="InterPro" id="IPR016047">
    <property type="entry name" value="M23ase_b-sheet_dom"/>
</dbReference>
<organism evidence="2 3">
    <name type="scientific">Candidatus Schmidhempelia bombi str. Bimp</name>
    <dbReference type="NCBI Taxonomy" id="1387197"/>
    <lineage>
        <taxon>Bacteria</taxon>
        <taxon>Pseudomonadati</taxon>
        <taxon>Pseudomonadota</taxon>
        <taxon>Gammaproteobacteria</taxon>
        <taxon>Orbales</taxon>
        <taxon>Orbaceae</taxon>
        <taxon>Candidatus Schmidhempelia</taxon>
    </lineage>
</organism>
<evidence type="ECO:0000259" key="1">
    <source>
        <dbReference type="Pfam" id="PF01551"/>
    </source>
</evidence>
<dbReference type="Pfam" id="PF01551">
    <property type="entry name" value="Peptidase_M23"/>
    <property type="match status" value="1"/>
</dbReference>
<dbReference type="Proteomes" id="UP000506160">
    <property type="component" value="Unassembled WGS sequence"/>
</dbReference>
<protein>
    <submittedName>
        <fullName evidence="2">M23 family metallopeptidase</fullName>
    </submittedName>
</protein>
<feature type="domain" description="M23ase beta-sheet core" evidence="1">
    <location>
        <begin position="141"/>
        <end position="194"/>
    </location>
</feature>
<dbReference type="GO" id="GO:0004222">
    <property type="term" value="F:metalloendopeptidase activity"/>
    <property type="evidence" value="ECO:0007669"/>
    <property type="project" value="TreeGrafter"/>
</dbReference>
<dbReference type="CDD" id="cd12797">
    <property type="entry name" value="M23_peptidase"/>
    <property type="match status" value="1"/>
</dbReference>
<dbReference type="Gene3D" id="2.70.70.10">
    <property type="entry name" value="Glucose Permease (Domain IIA)"/>
    <property type="match status" value="1"/>
</dbReference>
<accession>A0AB94IAA2</accession>
<dbReference type="InterPro" id="IPR050570">
    <property type="entry name" value="Cell_wall_metabolism_enzyme"/>
</dbReference>
<dbReference type="EMBL" id="AWGA01000118">
    <property type="protein sequence ID" value="TEA26309.1"/>
    <property type="molecule type" value="Genomic_DNA"/>
</dbReference>
<name>A0AB94IAA2_9GAMM</name>
<dbReference type="PANTHER" id="PTHR21666">
    <property type="entry name" value="PEPTIDASE-RELATED"/>
    <property type="match status" value="1"/>
</dbReference>
<sequence>MDGKAWFIHPVAVVNYFPVKTRLWYEPLENPQRTYYNFYGFENPKNGAFGIVRSRKDKVNPKNIIPWAHAGLDIFADINTPCYACLDGEIVQYKNEGDNGYGNVLVLVVKGDDLRASRNEYALEFAKNGEIEQAKDFDINAQHFYLRYCHLSDKRADLKVGDMVKSGDLIGYTGDTGNARGCLNPHLHFEIAMKQTGNRSNVYDTQTNRLGFKINPAFFVKLQKINKSIQEEIRDLRELRIRK</sequence>
<dbReference type="InterPro" id="IPR011055">
    <property type="entry name" value="Dup_hybrid_motif"/>
</dbReference>
<proteinExistence type="predicted"/>
<comment type="caution">
    <text evidence="2">The sequence shown here is derived from an EMBL/GenBank/DDBJ whole genome shotgun (WGS) entry which is preliminary data.</text>
</comment>
<reference evidence="2 3" key="1">
    <citation type="journal article" date="2014" name="Appl. Environ. Microbiol.">
        <title>Genomic features of a bumble bee symbiont reflect its host environment.</title>
        <authorList>
            <person name="Martinson V.G."/>
            <person name="Magoc T."/>
            <person name="Koch H."/>
            <person name="Salzberg S.L."/>
            <person name="Moran N.A."/>
        </authorList>
    </citation>
    <scope>NUCLEOTIDE SEQUENCE [LARGE SCALE GENOMIC DNA]</scope>
    <source>
        <strain evidence="2 3">Bimp</strain>
    </source>
</reference>
<gene>
    <name evidence="2" type="ORF">O970_09325</name>
</gene>
<dbReference type="PANTHER" id="PTHR21666:SF270">
    <property type="entry name" value="MUREIN HYDROLASE ACTIVATOR ENVC"/>
    <property type="match status" value="1"/>
</dbReference>